<dbReference type="Gene3D" id="1.10.10.10">
    <property type="entry name" value="Winged helix-like DNA-binding domain superfamily/Winged helix DNA-binding domain"/>
    <property type="match status" value="1"/>
</dbReference>
<dbReference type="InterPro" id="IPR036390">
    <property type="entry name" value="WH_DNA-bd_sf"/>
</dbReference>
<gene>
    <name evidence="5" type="ORF">EW142_00830</name>
</gene>
<evidence type="ECO:0000313" key="5">
    <source>
        <dbReference type="EMBL" id="TAI48383.1"/>
    </source>
</evidence>
<dbReference type="OrthoDB" id="5327581at2"/>
<proteinExistence type="predicted"/>
<feature type="domain" description="HTH marR-type" evidence="4">
    <location>
        <begin position="6"/>
        <end position="138"/>
    </location>
</feature>
<sequence length="140" mass="16247">MNDYRPFLILSPLHKSLRSIDMYLEKKFMPLGFSISEAHLMGYLINNAPSPINRLIKVFGLKNSTLTSILNRLEKKALLERKISPRDRRSFEIQLTKRGENTAYELYHITRKLEDDILKTVSTGEINSLRSLAKKIEKIV</sequence>
<dbReference type="EMBL" id="SGIU01000001">
    <property type="protein sequence ID" value="TAI48383.1"/>
    <property type="molecule type" value="Genomic_DNA"/>
</dbReference>
<organism evidence="5 6">
    <name type="scientific">Flagellimonas allohymeniacidonis</name>
    <dbReference type="NCBI Taxonomy" id="2517819"/>
    <lineage>
        <taxon>Bacteria</taxon>
        <taxon>Pseudomonadati</taxon>
        <taxon>Bacteroidota</taxon>
        <taxon>Flavobacteriia</taxon>
        <taxon>Flavobacteriales</taxon>
        <taxon>Flavobacteriaceae</taxon>
        <taxon>Flagellimonas</taxon>
    </lineage>
</organism>
<evidence type="ECO:0000256" key="3">
    <source>
        <dbReference type="ARBA" id="ARBA00023163"/>
    </source>
</evidence>
<dbReference type="SMART" id="SM00347">
    <property type="entry name" value="HTH_MARR"/>
    <property type="match status" value="1"/>
</dbReference>
<evidence type="ECO:0000313" key="6">
    <source>
        <dbReference type="Proteomes" id="UP000291981"/>
    </source>
</evidence>
<name>A0A4Q8QI70_9FLAO</name>
<protein>
    <submittedName>
        <fullName evidence="5">MarR family transcriptional regulator</fullName>
    </submittedName>
</protein>
<dbReference type="Pfam" id="PF12802">
    <property type="entry name" value="MarR_2"/>
    <property type="match status" value="1"/>
</dbReference>
<keyword evidence="2" id="KW-0238">DNA-binding</keyword>
<dbReference type="PRINTS" id="PR00598">
    <property type="entry name" value="HTHMARR"/>
</dbReference>
<evidence type="ECO:0000256" key="1">
    <source>
        <dbReference type="ARBA" id="ARBA00023015"/>
    </source>
</evidence>
<evidence type="ECO:0000256" key="2">
    <source>
        <dbReference type="ARBA" id="ARBA00023125"/>
    </source>
</evidence>
<evidence type="ECO:0000259" key="4">
    <source>
        <dbReference type="PROSITE" id="PS50995"/>
    </source>
</evidence>
<keyword evidence="6" id="KW-1185">Reference proteome</keyword>
<keyword evidence="3" id="KW-0804">Transcription</keyword>
<reference evidence="5 6" key="1">
    <citation type="submission" date="2019-02" db="EMBL/GenBank/DDBJ databases">
        <title>Draft genome sequence of Muricauda sp. 176CP4-71.</title>
        <authorList>
            <person name="Park J.-S."/>
        </authorList>
    </citation>
    <scope>NUCLEOTIDE SEQUENCE [LARGE SCALE GENOMIC DNA]</scope>
    <source>
        <strain evidence="5 6">176CP4-71</strain>
    </source>
</reference>
<dbReference type="GO" id="GO:0003700">
    <property type="term" value="F:DNA-binding transcription factor activity"/>
    <property type="evidence" value="ECO:0007669"/>
    <property type="project" value="InterPro"/>
</dbReference>
<dbReference type="InterPro" id="IPR036388">
    <property type="entry name" value="WH-like_DNA-bd_sf"/>
</dbReference>
<keyword evidence="1" id="KW-0805">Transcription regulation</keyword>
<dbReference type="InterPro" id="IPR000835">
    <property type="entry name" value="HTH_MarR-typ"/>
</dbReference>
<dbReference type="SUPFAM" id="SSF46785">
    <property type="entry name" value="Winged helix' DNA-binding domain"/>
    <property type="match status" value="1"/>
</dbReference>
<accession>A0A4Q8QI70</accession>
<dbReference type="Proteomes" id="UP000291981">
    <property type="component" value="Unassembled WGS sequence"/>
</dbReference>
<comment type="caution">
    <text evidence="5">The sequence shown here is derived from an EMBL/GenBank/DDBJ whole genome shotgun (WGS) entry which is preliminary data.</text>
</comment>
<dbReference type="PANTHER" id="PTHR42756">
    <property type="entry name" value="TRANSCRIPTIONAL REGULATOR, MARR"/>
    <property type="match status" value="1"/>
</dbReference>
<dbReference type="PANTHER" id="PTHR42756:SF1">
    <property type="entry name" value="TRANSCRIPTIONAL REPRESSOR OF EMRAB OPERON"/>
    <property type="match status" value="1"/>
</dbReference>
<dbReference type="AlphaFoldDB" id="A0A4Q8QI70"/>
<dbReference type="PROSITE" id="PS50995">
    <property type="entry name" value="HTH_MARR_2"/>
    <property type="match status" value="1"/>
</dbReference>
<dbReference type="GO" id="GO:0003677">
    <property type="term" value="F:DNA binding"/>
    <property type="evidence" value="ECO:0007669"/>
    <property type="project" value="UniProtKB-KW"/>
</dbReference>